<dbReference type="Gene3D" id="2.20.70.10">
    <property type="match status" value="2"/>
</dbReference>
<dbReference type="InterPro" id="IPR001202">
    <property type="entry name" value="WW_dom"/>
</dbReference>
<dbReference type="GeneID" id="105001483"/>
<comment type="subunit">
    <text evidence="12">Interacts with the N-terminus of HD.</text>
</comment>
<feature type="region of interest" description="Disordered" evidence="17">
    <location>
        <begin position="71"/>
        <end position="102"/>
    </location>
</feature>
<feature type="domain" description="FF" evidence="19">
    <location>
        <begin position="589"/>
        <end position="649"/>
    </location>
</feature>
<dbReference type="FunFam" id="1.10.10.440:FF:000016">
    <property type="entry name" value="pre-mRNA-processing factor 40 homolog B isoform X1"/>
    <property type="match status" value="1"/>
</dbReference>
<feature type="compositionally biased region" description="Low complexity" evidence="17">
    <location>
        <begin position="307"/>
        <end position="318"/>
    </location>
</feature>
<feature type="domain" description="FF" evidence="19">
    <location>
        <begin position="375"/>
        <end position="429"/>
    </location>
</feature>
<feature type="domain" description="FF" evidence="19">
    <location>
        <begin position="509"/>
        <end position="569"/>
    </location>
</feature>
<feature type="compositionally biased region" description="Basic and acidic residues" evidence="17">
    <location>
        <begin position="867"/>
        <end position="892"/>
    </location>
</feature>
<evidence type="ECO:0000256" key="5">
    <source>
        <dbReference type="ARBA" id="ARBA00022737"/>
    </source>
</evidence>
<dbReference type="GO" id="GO:0071004">
    <property type="term" value="C:U2-type prespliceosome"/>
    <property type="evidence" value="ECO:0007669"/>
    <property type="project" value="TreeGrafter"/>
</dbReference>
<evidence type="ECO:0000256" key="15">
    <source>
        <dbReference type="ARBA" id="ARBA00080326"/>
    </source>
</evidence>
<reference evidence="21" key="1">
    <citation type="submission" date="2025-08" db="UniProtKB">
        <authorList>
            <consortium name="RefSeq"/>
        </authorList>
    </citation>
    <scope>IDENTIFICATION</scope>
    <source>
        <tissue evidence="21">Blood</tissue>
    </source>
</reference>
<dbReference type="InterPro" id="IPR036517">
    <property type="entry name" value="FF_domain_sf"/>
</dbReference>
<dbReference type="FunFam" id="1.10.10.440:FF:000015">
    <property type="entry name" value="pre-mRNA-processing factor 40 homolog B isoform X2"/>
    <property type="match status" value="1"/>
</dbReference>
<dbReference type="Pfam" id="PF00397">
    <property type="entry name" value="WW"/>
    <property type="match status" value="2"/>
</dbReference>
<name>A0A6P3IX82_BISBB</name>
<feature type="compositionally biased region" description="Low complexity" evidence="17">
    <location>
        <begin position="827"/>
        <end position="836"/>
    </location>
</feature>
<evidence type="ECO:0000256" key="6">
    <source>
        <dbReference type="ARBA" id="ARBA00022843"/>
    </source>
</evidence>
<feature type="domain" description="WW" evidence="18">
    <location>
        <begin position="237"/>
        <end position="265"/>
    </location>
</feature>
<dbReference type="GO" id="GO:0005685">
    <property type="term" value="C:U1 snRNP"/>
    <property type="evidence" value="ECO:0007669"/>
    <property type="project" value="TreeGrafter"/>
</dbReference>
<dbReference type="FunFam" id="2.20.70.10:FF:000052">
    <property type="entry name" value="pre-mRNA-processing factor 40 homolog B isoform X1"/>
    <property type="match status" value="1"/>
</dbReference>
<evidence type="ECO:0000259" key="19">
    <source>
        <dbReference type="PROSITE" id="PS51676"/>
    </source>
</evidence>
<evidence type="ECO:0000256" key="16">
    <source>
        <dbReference type="SAM" id="Coils"/>
    </source>
</evidence>
<dbReference type="SUPFAM" id="SSF81698">
    <property type="entry name" value="FF domain"/>
    <property type="match status" value="5"/>
</dbReference>
<dbReference type="CTD" id="25766"/>
<feature type="region of interest" description="Disordered" evidence="17">
    <location>
        <begin position="750"/>
        <end position="935"/>
    </location>
</feature>
<feature type="compositionally biased region" description="Pro residues" evidence="17">
    <location>
        <begin position="289"/>
        <end position="306"/>
    </location>
</feature>
<comment type="similarity">
    <text evidence="11">Belongs to the PRPF40 family.</text>
</comment>
<feature type="compositionally biased region" description="Basic residues" evidence="17">
    <location>
        <begin position="750"/>
        <end position="770"/>
    </location>
</feature>
<dbReference type="FunFam" id="1.10.10.440:FF:000009">
    <property type="entry name" value="pre-mRNA-processing factor 40 homolog A isoform X1"/>
    <property type="match status" value="1"/>
</dbReference>
<evidence type="ECO:0000256" key="7">
    <source>
        <dbReference type="ARBA" id="ARBA00022990"/>
    </source>
</evidence>
<keyword evidence="20" id="KW-1185">Reference proteome</keyword>
<dbReference type="GO" id="GO:0003723">
    <property type="term" value="F:RNA binding"/>
    <property type="evidence" value="ECO:0007669"/>
    <property type="project" value="TreeGrafter"/>
</dbReference>
<dbReference type="PANTHER" id="PTHR11864:SF1">
    <property type="entry name" value="PRE-MRNA-PROCESSING FACTOR 40 HOMOLOG B"/>
    <property type="match status" value="1"/>
</dbReference>
<feature type="coiled-coil region" evidence="16">
    <location>
        <begin position="416"/>
        <end position="455"/>
    </location>
</feature>
<keyword evidence="9" id="KW-0539">Nucleus</keyword>
<dbReference type="PROSITE" id="PS01159">
    <property type="entry name" value="WW_DOMAIN_1"/>
    <property type="match status" value="1"/>
</dbReference>
<dbReference type="FunFam" id="2.20.70.10:FF:000050">
    <property type="entry name" value="pre-mRNA-processing factor 40 homolog B isoform X1"/>
    <property type="match status" value="1"/>
</dbReference>
<proteinExistence type="inferred from homology"/>
<dbReference type="Gene3D" id="1.10.10.440">
    <property type="entry name" value="FF domain"/>
    <property type="match status" value="5"/>
</dbReference>
<keyword evidence="4" id="KW-0507">mRNA processing</keyword>
<dbReference type="GO" id="GO:0016363">
    <property type="term" value="C:nuclear matrix"/>
    <property type="evidence" value="ECO:0007669"/>
    <property type="project" value="UniProtKB-ARBA"/>
</dbReference>
<evidence type="ECO:0000313" key="20">
    <source>
        <dbReference type="Proteomes" id="UP000515208"/>
    </source>
</evidence>
<dbReference type="PRINTS" id="PR01217">
    <property type="entry name" value="PRICHEXTENSN"/>
</dbReference>
<gene>
    <name evidence="21" type="primary">PRPF40B</name>
</gene>
<dbReference type="Pfam" id="PF01846">
    <property type="entry name" value="FF"/>
    <property type="match status" value="3"/>
</dbReference>
<evidence type="ECO:0000256" key="13">
    <source>
        <dbReference type="ARBA" id="ARBA00072039"/>
    </source>
</evidence>
<comment type="subcellular location">
    <subcellularLocation>
        <location evidence="1">Nucleus speckle</location>
    </subcellularLocation>
</comment>
<dbReference type="InterPro" id="IPR002713">
    <property type="entry name" value="FF_domain"/>
</dbReference>
<dbReference type="SMART" id="SM00441">
    <property type="entry name" value="FF"/>
    <property type="match status" value="4"/>
</dbReference>
<evidence type="ECO:0000256" key="3">
    <source>
        <dbReference type="ARBA" id="ARBA00022553"/>
    </source>
</evidence>
<dbReference type="FunFam" id="1.10.10.440:FF:000002">
    <property type="entry name" value="pre-mRNA-processing factor 40 homolog A isoform X1"/>
    <property type="match status" value="1"/>
</dbReference>
<evidence type="ECO:0000256" key="4">
    <source>
        <dbReference type="ARBA" id="ARBA00022664"/>
    </source>
</evidence>
<organism evidence="20 21">
    <name type="scientific">Bison bison bison</name>
    <name type="common">North American plains bison</name>
    <dbReference type="NCBI Taxonomy" id="43346"/>
    <lineage>
        <taxon>Eukaryota</taxon>
        <taxon>Metazoa</taxon>
        <taxon>Chordata</taxon>
        <taxon>Craniata</taxon>
        <taxon>Vertebrata</taxon>
        <taxon>Euteleostomi</taxon>
        <taxon>Mammalia</taxon>
        <taxon>Eutheria</taxon>
        <taxon>Laurasiatheria</taxon>
        <taxon>Artiodactyla</taxon>
        <taxon>Ruminantia</taxon>
        <taxon>Pecora</taxon>
        <taxon>Bovidae</taxon>
        <taxon>Bovinae</taxon>
        <taxon>Bison</taxon>
    </lineage>
</organism>
<keyword evidence="8" id="KW-0508">mRNA splicing</keyword>
<evidence type="ECO:0000256" key="17">
    <source>
        <dbReference type="SAM" id="MobiDB-lite"/>
    </source>
</evidence>
<feature type="domain" description="FF" evidence="19">
    <location>
        <begin position="685"/>
        <end position="742"/>
    </location>
</feature>
<feature type="compositionally biased region" description="Low complexity" evidence="17">
    <location>
        <begin position="802"/>
        <end position="819"/>
    </location>
</feature>
<keyword evidence="7" id="KW-0007">Acetylation</keyword>
<comment type="function">
    <text evidence="10">May be involved in pre-mRNA splicing.</text>
</comment>
<evidence type="ECO:0000313" key="21">
    <source>
        <dbReference type="RefSeq" id="XP_010856082.1"/>
    </source>
</evidence>
<dbReference type="InterPro" id="IPR036020">
    <property type="entry name" value="WW_dom_sf"/>
</dbReference>
<feature type="coiled-coil region" evidence="16">
    <location>
        <begin position="661"/>
        <end position="689"/>
    </location>
</feature>
<dbReference type="PROSITE" id="PS51676">
    <property type="entry name" value="FF"/>
    <property type="match status" value="5"/>
</dbReference>
<feature type="domain" description="FF" evidence="19">
    <location>
        <begin position="439"/>
        <end position="496"/>
    </location>
</feature>
<feature type="compositionally biased region" description="Pro residues" evidence="17">
    <location>
        <begin position="84"/>
        <end position="102"/>
    </location>
</feature>
<dbReference type="GO" id="GO:0016607">
    <property type="term" value="C:nuclear speck"/>
    <property type="evidence" value="ECO:0007669"/>
    <property type="project" value="UniProtKB-SubCell"/>
</dbReference>
<feature type="region of interest" description="Disordered" evidence="17">
    <location>
        <begin position="269"/>
        <end position="376"/>
    </location>
</feature>
<evidence type="ECO:0000256" key="9">
    <source>
        <dbReference type="ARBA" id="ARBA00023242"/>
    </source>
</evidence>
<feature type="coiled-coil region" evidence="16">
    <location>
        <begin position="553"/>
        <end position="593"/>
    </location>
</feature>
<evidence type="ECO:0000256" key="10">
    <source>
        <dbReference type="ARBA" id="ARBA00058987"/>
    </source>
</evidence>
<keyword evidence="5" id="KW-0677">Repeat</keyword>
<dbReference type="InterPro" id="IPR039726">
    <property type="entry name" value="Prp40-like"/>
</dbReference>
<evidence type="ECO:0000256" key="1">
    <source>
        <dbReference type="ARBA" id="ARBA00004324"/>
    </source>
</evidence>
<protein>
    <recommendedName>
        <fullName evidence="13">Pre-mRNA-processing factor 40 homolog B</fullName>
    </recommendedName>
    <alternativeName>
        <fullName evidence="14">Huntingtin yeast partner C</fullName>
    </alternativeName>
    <alternativeName>
        <fullName evidence="15">Huntingtin-interacting protein C</fullName>
    </alternativeName>
</protein>
<evidence type="ECO:0000256" key="11">
    <source>
        <dbReference type="ARBA" id="ARBA00061317"/>
    </source>
</evidence>
<keyword evidence="2" id="KW-1017">Isopeptide bond</keyword>
<feature type="compositionally biased region" description="Basic residues" evidence="17">
    <location>
        <begin position="841"/>
        <end position="857"/>
    </location>
</feature>
<evidence type="ECO:0000256" key="12">
    <source>
        <dbReference type="ARBA" id="ARBA00063790"/>
    </source>
</evidence>
<dbReference type="GO" id="GO:0045292">
    <property type="term" value="P:mRNA cis splicing, via spliceosome"/>
    <property type="evidence" value="ECO:0007669"/>
    <property type="project" value="InterPro"/>
</dbReference>
<accession>A0A6P3IX82</accession>
<dbReference type="PROSITE" id="PS50020">
    <property type="entry name" value="WW_DOMAIN_2"/>
    <property type="match status" value="2"/>
</dbReference>
<dbReference type="RefSeq" id="XP_010856082.1">
    <property type="nucleotide sequence ID" value="XM_010857780.1"/>
</dbReference>
<dbReference type="AlphaFoldDB" id="A0A6P3IX82"/>
<keyword evidence="16" id="KW-0175">Coiled coil</keyword>
<evidence type="ECO:0000256" key="2">
    <source>
        <dbReference type="ARBA" id="ARBA00022499"/>
    </source>
</evidence>
<evidence type="ECO:0000259" key="18">
    <source>
        <dbReference type="PROSITE" id="PS50020"/>
    </source>
</evidence>
<dbReference type="FunFam" id="1.10.10.440:FF:000003">
    <property type="entry name" value="Pre-mRNA processing factor 40 homolog A"/>
    <property type="match status" value="1"/>
</dbReference>
<feature type="domain" description="WW" evidence="18">
    <location>
        <begin position="191"/>
        <end position="224"/>
    </location>
</feature>
<sequence>METSKLQMTLMGLSQLTLDWQKKEQIYRGLRVGMGRKLGFETLPLNFVLLFHPHPSASLLQKPISARPGFYDFSLPQQSVPDSGPRPPAAPAPFPPGPPMMPPPFMPPPGIPPPFPPMGLPPMSQRPPAIPPMPPGIMPPMLPPMGAPPPLTQIPGMVPPMMPGMLMPAVPVTAATAPGADTASSAVAGTGPPRALWSEHVAPDGRIYYYNADDKQSVWEKPSVLKSKAELLLSQCPWKEYKSDTGKPYYYNNQSKESRWTRPKDLDDLEALVKQEAAGKQQQPQALQPQPPQPQPDPPPVPPGPTLLPTGLLEPEPGGSEDCAVSEAAQPLEQGFLQQPEEGPSSSAGQHQPPQQEEEESKPEPERSGLSWSNREKAKQAFKELLRDKAVPSNASWEQAMKMVVTDPRYSALPKLSEKKQAFNAYKAQREKEEKEEARLRAKEAKQTLQHFLEQHERMTSTTRYRRAEQTFGELEVWAVVPERDRKEVYDDVLFFLAKKEKEQAKQLRRRNIQALKSILDGMSSVNFQTTWSQAQQYLMDNPSFAQDHQLQNMDKEDALICFEEHIRALEREEEEERERARLRERRQQRKNREAFQTFLDELHETGQLHSMSTWMELYPAVSTDIRFANMLGQPGSTPLDLFKFYVEELKARFHDEKKIIKDILKLLEKAEAREREREKEEARRLRRREAAFRSMLRQAVPALELGTAWEEVRERFVCDSAFEQITLESERIRLFREFLQVLETECQHLHSKGRKHGRKGKKHHRKRSHSPSVSWRGSESGDEELPPPSLRPPKRRRRNPSESGSEPSSSLDSVESGGAALGGRGSPSSRLLLGSDHGLRKAKKPKKKTKKRRHKSNSPESETDPEEKAAKESDEKEPEQDKDRDLRRAELPNRSPAFGIKKEKTGWDTSESELSEGELERRRRTLLQQLDDHQ</sequence>
<dbReference type="CDD" id="cd00201">
    <property type="entry name" value="WW"/>
    <property type="match status" value="2"/>
</dbReference>
<evidence type="ECO:0000256" key="14">
    <source>
        <dbReference type="ARBA" id="ARBA00075613"/>
    </source>
</evidence>
<keyword evidence="3" id="KW-0597">Phosphoprotein</keyword>
<evidence type="ECO:0000256" key="8">
    <source>
        <dbReference type="ARBA" id="ARBA00023187"/>
    </source>
</evidence>
<keyword evidence="6" id="KW-0832">Ubl conjugation</keyword>
<dbReference type="SMART" id="SM00456">
    <property type="entry name" value="WW"/>
    <property type="match status" value="2"/>
</dbReference>
<dbReference type="Proteomes" id="UP000515208">
    <property type="component" value="Unplaced"/>
</dbReference>
<dbReference type="SUPFAM" id="SSF51045">
    <property type="entry name" value="WW domain"/>
    <property type="match status" value="2"/>
</dbReference>
<dbReference type="PANTHER" id="PTHR11864">
    <property type="entry name" value="PRE-MRNA-PROCESSING PROTEIN PRP40"/>
    <property type="match status" value="1"/>
</dbReference>